<keyword evidence="3" id="KW-0378">Hydrolase</keyword>
<comment type="caution">
    <text evidence="7">The sequence shown here is derived from an EMBL/GenBank/DDBJ whole genome shotgun (WGS) entry which is preliminary data.</text>
</comment>
<protein>
    <recommendedName>
        <fullName evidence="6">Calpain catalytic domain-containing protein</fullName>
    </recommendedName>
</protein>
<keyword evidence="8" id="KW-1185">Reference proteome</keyword>
<evidence type="ECO:0000313" key="7">
    <source>
        <dbReference type="EMBL" id="GIQ87926.1"/>
    </source>
</evidence>
<evidence type="ECO:0000313" key="8">
    <source>
        <dbReference type="Proteomes" id="UP000265618"/>
    </source>
</evidence>
<dbReference type="InterPro" id="IPR001300">
    <property type="entry name" value="Peptidase_C2_calpain_cat"/>
</dbReference>
<accession>A0A9K3GMK2</accession>
<evidence type="ECO:0000256" key="4">
    <source>
        <dbReference type="ARBA" id="ARBA00022807"/>
    </source>
</evidence>
<evidence type="ECO:0000259" key="6">
    <source>
        <dbReference type="PROSITE" id="PS50203"/>
    </source>
</evidence>
<dbReference type="Pfam" id="PF00648">
    <property type="entry name" value="Peptidase_C2"/>
    <property type="match status" value="1"/>
</dbReference>
<dbReference type="Proteomes" id="UP000265618">
    <property type="component" value="Unassembled WGS sequence"/>
</dbReference>
<dbReference type="EMBL" id="BDIP01003617">
    <property type="protein sequence ID" value="GIQ87926.1"/>
    <property type="molecule type" value="Genomic_DNA"/>
</dbReference>
<evidence type="ECO:0000256" key="3">
    <source>
        <dbReference type="ARBA" id="ARBA00022801"/>
    </source>
</evidence>
<dbReference type="AlphaFoldDB" id="A0A9K3GMK2"/>
<sequence length="305" mass="34618">MALGMHVIRLFKDGHFRDITIDDRIPCDRNARPVFAKPLRNEFYPCLIEKAMAKLCGSYLPVTTYGTSTCLTDLFGGFPFTRVVAPNHAQNEWLFKLLSNANTDTRTMLISASIDRDRVSRLHDLSPGQAYAVLGTRSGHKGKKTVRVKGVHAGEWAKEEIDAERKKQTMIRNAFDVPYDVFCSAFSHLDYVRLPTHPVVELNSHPVPLASSIIELIPAHTGVLYLCLSQPDPLLKRNHGTLSPEQKEREREREREVARVRTEKARQDFERDRARERDGLIDLTGIRLSVHNVPTRQGYTTTTSN</sequence>
<dbReference type="InterPro" id="IPR038765">
    <property type="entry name" value="Papain-like_cys_pep_sf"/>
</dbReference>
<dbReference type="PANTHER" id="PTHR10183">
    <property type="entry name" value="CALPAIN"/>
    <property type="match status" value="1"/>
</dbReference>
<dbReference type="InterPro" id="IPR022684">
    <property type="entry name" value="Calpain_cysteine_protease"/>
</dbReference>
<dbReference type="PANTHER" id="PTHR10183:SF379">
    <property type="entry name" value="CALPAIN-5"/>
    <property type="match status" value="1"/>
</dbReference>
<proteinExistence type="inferred from homology"/>
<organism evidence="7 8">
    <name type="scientific">Kipferlia bialata</name>
    <dbReference type="NCBI Taxonomy" id="797122"/>
    <lineage>
        <taxon>Eukaryota</taxon>
        <taxon>Metamonada</taxon>
        <taxon>Carpediemonas-like organisms</taxon>
        <taxon>Kipferlia</taxon>
    </lineage>
</organism>
<evidence type="ECO:0000256" key="1">
    <source>
        <dbReference type="ARBA" id="ARBA00007623"/>
    </source>
</evidence>
<keyword evidence="2" id="KW-0645">Protease</keyword>
<feature type="non-terminal residue" evidence="7">
    <location>
        <position position="1"/>
    </location>
</feature>
<gene>
    <name evidence="7" type="ORF">KIPB_010068</name>
</gene>
<evidence type="ECO:0000256" key="5">
    <source>
        <dbReference type="PROSITE-ProRule" id="PRU00239"/>
    </source>
</evidence>
<reference evidence="7 8" key="1">
    <citation type="journal article" date="2018" name="PLoS ONE">
        <title>The draft genome of Kipferlia bialata reveals reductive genome evolution in fornicate parasites.</title>
        <authorList>
            <person name="Tanifuji G."/>
            <person name="Takabayashi S."/>
            <person name="Kume K."/>
            <person name="Takagi M."/>
            <person name="Nakayama T."/>
            <person name="Kamikawa R."/>
            <person name="Inagaki Y."/>
            <person name="Hashimoto T."/>
        </authorList>
    </citation>
    <scope>NUCLEOTIDE SEQUENCE [LARGE SCALE GENOMIC DNA]</scope>
    <source>
        <strain evidence="7">NY0173</strain>
    </source>
</reference>
<dbReference type="GO" id="GO:0006508">
    <property type="term" value="P:proteolysis"/>
    <property type="evidence" value="ECO:0007669"/>
    <property type="project" value="UniProtKB-KW"/>
</dbReference>
<dbReference type="PROSITE" id="PS50203">
    <property type="entry name" value="CALPAIN_CAT"/>
    <property type="match status" value="1"/>
</dbReference>
<evidence type="ECO:0000256" key="2">
    <source>
        <dbReference type="ARBA" id="ARBA00022670"/>
    </source>
</evidence>
<feature type="domain" description="Calpain catalytic" evidence="6">
    <location>
        <begin position="1"/>
        <end position="195"/>
    </location>
</feature>
<name>A0A9K3GMK2_9EUKA</name>
<dbReference type="GO" id="GO:0004198">
    <property type="term" value="F:calcium-dependent cysteine-type endopeptidase activity"/>
    <property type="evidence" value="ECO:0007669"/>
    <property type="project" value="InterPro"/>
</dbReference>
<keyword evidence="4" id="KW-0788">Thiol protease</keyword>
<dbReference type="OrthoDB" id="424753at2759"/>
<comment type="caution">
    <text evidence="5">Lacks conserved residue(s) required for the propagation of feature annotation.</text>
</comment>
<comment type="similarity">
    <text evidence="1">Belongs to the peptidase C2 family.</text>
</comment>
<dbReference type="SUPFAM" id="SSF54001">
    <property type="entry name" value="Cysteine proteinases"/>
    <property type="match status" value="1"/>
</dbReference>